<dbReference type="AlphaFoldDB" id="A0A1H4D7B7"/>
<evidence type="ECO:0000259" key="2">
    <source>
        <dbReference type="Pfam" id="PF02541"/>
    </source>
</evidence>
<name>A0A1H4D7B7_9FIRM</name>
<sequence>MSERSSAIPPKNRGNRAVIDIGTNSTRLLIFRQDEEGNLVRVNKSVRYTRMGQDVGATGSLHPDAMKRNMDALAEYKAIAEDYGVKDYYIFGTSAMRDADNTGQFINSAKEKLGLDVVVVSGEQEAAYGFIGASQCFEDPILIFDIGGGSTELIYGEGKTLDRMVSLNMGCVRGTEAFIHQDPPTDGELDALKKDTSGKLMDALGAFKGARPKHLIGIGGTATTLSTIEQGLTVYDSQKVHGSLITRESLGRIINRLASIPLEERRQIAGLEAKRADIIIAGACILEQILAATQEDAFIVCDYDNLEGAAYSAFLE</sequence>
<evidence type="ECO:0000313" key="3">
    <source>
        <dbReference type="EMBL" id="SEA68386.1"/>
    </source>
</evidence>
<accession>A0A1H4D7B7</accession>
<organism evidence="3 4">
    <name type="scientific">Eubacterium aggregans</name>
    <dbReference type="NCBI Taxonomy" id="81409"/>
    <lineage>
        <taxon>Bacteria</taxon>
        <taxon>Bacillati</taxon>
        <taxon>Bacillota</taxon>
        <taxon>Clostridia</taxon>
        <taxon>Eubacteriales</taxon>
        <taxon>Eubacteriaceae</taxon>
        <taxon>Eubacterium</taxon>
    </lineage>
</organism>
<dbReference type="InterPro" id="IPR003695">
    <property type="entry name" value="Ppx_GppA_N"/>
</dbReference>
<dbReference type="CDD" id="cd24054">
    <property type="entry name" value="ASKHA_NBD_AaPPX-GppA_MtPPX2-like"/>
    <property type="match status" value="1"/>
</dbReference>
<proteinExistence type="inferred from homology"/>
<dbReference type="STRING" id="81409.SAMN04515656_12118"/>
<dbReference type="PANTHER" id="PTHR30005">
    <property type="entry name" value="EXOPOLYPHOSPHATASE"/>
    <property type="match status" value="1"/>
</dbReference>
<dbReference type="SUPFAM" id="SSF53067">
    <property type="entry name" value="Actin-like ATPase domain"/>
    <property type="match status" value="2"/>
</dbReference>
<dbReference type="RefSeq" id="WP_090308720.1">
    <property type="nucleotide sequence ID" value="NZ_FNRK01000021.1"/>
</dbReference>
<evidence type="ECO:0000256" key="1">
    <source>
        <dbReference type="ARBA" id="ARBA00007125"/>
    </source>
</evidence>
<feature type="domain" description="Ppx/GppA phosphatase N-terminal" evidence="2">
    <location>
        <begin position="30"/>
        <end position="313"/>
    </location>
</feature>
<dbReference type="GO" id="GO:0016462">
    <property type="term" value="F:pyrophosphatase activity"/>
    <property type="evidence" value="ECO:0007669"/>
    <property type="project" value="TreeGrafter"/>
</dbReference>
<reference evidence="3 4" key="1">
    <citation type="submission" date="2016-10" db="EMBL/GenBank/DDBJ databases">
        <authorList>
            <person name="de Groot N.N."/>
        </authorList>
    </citation>
    <scope>NUCLEOTIDE SEQUENCE [LARGE SCALE GENOMIC DNA]</scope>
    <source>
        <strain evidence="3 4">SR12</strain>
    </source>
</reference>
<dbReference type="OrthoDB" id="9807195at2"/>
<dbReference type="InterPro" id="IPR050273">
    <property type="entry name" value="GppA/Ppx_hydrolase"/>
</dbReference>
<dbReference type="PANTHER" id="PTHR30005:SF0">
    <property type="entry name" value="RETROGRADE REGULATION PROTEIN 2"/>
    <property type="match status" value="1"/>
</dbReference>
<dbReference type="Proteomes" id="UP000199394">
    <property type="component" value="Unassembled WGS sequence"/>
</dbReference>
<dbReference type="Pfam" id="PF02541">
    <property type="entry name" value="Ppx-GppA"/>
    <property type="match status" value="1"/>
</dbReference>
<gene>
    <name evidence="3" type="ORF">SAMN04515656_12118</name>
</gene>
<dbReference type="InterPro" id="IPR043129">
    <property type="entry name" value="ATPase_NBD"/>
</dbReference>
<dbReference type="Gene3D" id="3.30.420.40">
    <property type="match status" value="1"/>
</dbReference>
<evidence type="ECO:0000313" key="4">
    <source>
        <dbReference type="Proteomes" id="UP000199394"/>
    </source>
</evidence>
<dbReference type="EMBL" id="FNRK01000021">
    <property type="protein sequence ID" value="SEA68386.1"/>
    <property type="molecule type" value="Genomic_DNA"/>
</dbReference>
<comment type="similarity">
    <text evidence="1">Belongs to the GppA/Ppx family.</text>
</comment>
<keyword evidence="4" id="KW-1185">Reference proteome</keyword>
<dbReference type="Gene3D" id="3.30.420.150">
    <property type="entry name" value="Exopolyphosphatase. Domain 2"/>
    <property type="match status" value="1"/>
</dbReference>
<protein>
    <submittedName>
        <fullName evidence="3">Ppx/GppA phosphatase</fullName>
    </submittedName>
</protein>